<dbReference type="InterPro" id="IPR003961">
    <property type="entry name" value="FN3_dom"/>
</dbReference>
<dbReference type="InterPro" id="IPR013783">
    <property type="entry name" value="Ig-like_fold"/>
</dbReference>
<feature type="compositionally biased region" description="Polar residues" evidence="2">
    <location>
        <begin position="288"/>
        <end position="302"/>
    </location>
</feature>
<evidence type="ECO:0000313" key="5">
    <source>
        <dbReference type="Proteomes" id="UP001444071"/>
    </source>
</evidence>
<reference evidence="4 5" key="1">
    <citation type="submission" date="2021-06" db="EMBL/GenBank/DDBJ databases">
        <authorList>
            <person name="Palmer J.M."/>
        </authorList>
    </citation>
    <scope>NUCLEOTIDE SEQUENCE [LARGE SCALE GENOMIC DNA]</scope>
    <source>
        <strain evidence="4 5">XR_2019</strain>
        <tissue evidence="4">Muscle</tissue>
    </source>
</reference>
<evidence type="ECO:0000313" key="4">
    <source>
        <dbReference type="EMBL" id="MEQ2271785.1"/>
    </source>
</evidence>
<organism evidence="4 5">
    <name type="scientific">Xenotaenia resolanae</name>
    <dbReference type="NCBI Taxonomy" id="208358"/>
    <lineage>
        <taxon>Eukaryota</taxon>
        <taxon>Metazoa</taxon>
        <taxon>Chordata</taxon>
        <taxon>Craniata</taxon>
        <taxon>Vertebrata</taxon>
        <taxon>Euteleostomi</taxon>
        <taxon>Actinopterygii</taxon>
        <taxon>Neopterygii</taxon>
        <taxon>Teleostei</taxon>
        <taxon>Neoteleostei</taxon>
        <taxon>Acanthomorphata</taxon>
        <taxon>Ovalentaria</taxon>
        <taxon>Atherinomorphae</taxon>
        <taxon>Cyprinodontiformes</taxon>
        <taxon>Goodeidae</taxon>
        <taxon>Xenotaenia</taxon>
    </lineage>
</organism>
<sequence>MSARSQQGVTQVVLKGAPGMAGTTLRTIPMSGLRMVSPATGGTKPAVTTLVVKGTTGVSSLGTVTGSVSTALLGGANASLTTPITTLTAIATLASQVTTATAPSSGPRQVTLITTPSGAEPQPLVQDLPVSIMASPTSEEPGSTTGTTTTTNAEGDAATAVTLVCSNPPCETHETGTTNTFTTAGAGGVQQVCSNPPCETHETGTTNTTTVASSSMNQQLQMNSDQPAGLNAGNAYSIPPCETHETGTTNTNTVASSSMNQQLQVCSNPPCETHETGTTNTATTATAQQSGDSTNSTFSSDPTSAVSQSTAATTVTHATPIPGPSLSQEISSLVGADRVEASESLTMVIGEGEKPTLADSQSEVMMSSGVSTLQVQMASSDGGLPQQLMSSEGCRSEEVSRTMTFELTTGLVSDQLAVTMATEGAAQPVALHATGTIGEANRSSDQAVPIVLTPQELAALVQQQHDPEPEPSSVPTEGLAPADSLNDPAAESQGHQPATSAVISAVARLASTFGPAPLMTEGQMRSTAVATPTETPNGITEPATEHTIQLKPVPQENPWFDVGVMKVTNAVVTHYHIPHDDNMTEDDSCVVPDYSRMKRVELQPGTAYKFRVAGINICGRGAFSEVSAFKTCLPGFPGAPCAIKISKNLDGAKLTWEPPAVTAGNITEYSVYLAIQSNQPKPPGSGPAQLAFMRVYCGPDPCCLVQASSLANAHIDYTTKPAVIFRIAARNQKGYGPATQVRWLQETSKDSKQALKRSGASQGK</sequence>
<evidence type="ECO:0000256" key="2">
    <source>
        <dbReference type="SAM" id="MobiDB-lite"/>
    </source>
</evidence>
<dbReference type="PANTHER" id="PTHR46003">
    <property type="entry name" value="HOST CELL FACTOR"/>
    <property type="match status" value="1"/>
</dbReference>
<accession>A0ABV0WQM7</accession>
<feature type="region of interest" description="Disordered" evidence="2">
    <location>
        <begin position="461"/>
        <end position="499"/>
    </location>
</feature>
<proteinExistence type="predicted"/>
<dbReference type="SUPFAM" id="SSF49265">
    <property type="entry name" value="Fibronectin type III"/>
    <property type="match status" value="1"/>
</dbReference>
<name>A0ABV0WQM7_9TELE</name>
<feature type="region of interest" description="Disordered" evidence="2">
    <location>
        <begin position="215"/>
        <end position="253"/>
    </location>
</feature>
<dbReference type="InterPro" id="IPR043536">
    <property type="entry name" value="HCF1/2"/>
</dbReference>
<dbReference type="InterPro" id="IPR036116">
    <property type="entry name" value="FN3_sf"/>
</dbReference>
<dbReference type="CDD" id="cd00063">
    <property type="entry name" value="FN3"/>
    <property type="match status" value="2"/>
</dbReference>
<dbReference type="EMBL" id="JAHRIM010062930">
    <property type="protein sequence ID" value="MEQ2271785.1"/>
    <property type="molecule type" value="Genomic_DNA"/>
</dbReference>
<keyword evidence="1" id="KW-0880">Kelch repeat</keyword>
<dbReference type="PROSITE" id="PS50853">
    <property type="entry name" value="FN3"/>
    <property type="match status" value="1"/>
</dbReference>
<dbReference type="PANTHER" id="PTHR46003:SF3">
    <property type="entry name" value="HOST CELL FACTOR 1"/>
    <property type="match status" value="1"/>
</dbReference>
<gene>
    <name evidence="4" type="ORF">XENORESO_009212</name>
</gene>
<protein>
    <recommendedName>
        <fullName evidence="3">Fibronectin type-III domain-containing protein</fullName>
    </recommendedName>
</protein>
<dbReference type="Gene3D" id="2.60.40.10">
    <property type="entry name" value="Immunoglobulins"/>
    <property type="match status" value="2"/>
</dbReference>
<evidence type="ECO:0000256" key="1">
    <source>
        <dbReference type="ARBA" id="ARBA00022441"/>
    </source>
</evidence>
<comment type="caution">
    <text evidence="4">The sequence shown here is derived from an EMBL/GenBank/DDBJ whole genome shotgun (WGS) entry which is preliminary data.</text>
</comment>
<feature type="domain" description="Fibronectin type-III" evidence="3">
    <location>
        <begin position="532"/>
        <end position="634"/>
    </location>
</feature>
<feature type="compositionally biased region" description="Low complexity" evidence="2">
    <location>
        <begin position="215"/>
        <end position="226"/>
    </location>
</feature>
<feature type="region of interest" description="Disordered" evidence="2">
    <location>
        <begin position="284"/>
        <end position="328"/>
    </location>
</feature>
<dbReference type="Proteomes" id="UP001444071">
    <property type="component" value="Unassembled WGS sequence"/>
</dbReference>
<keyword evidence="5" id="KW-1185">Reference proteome</keyword>
<dbReference type="SMART" id="SM00060">
    <property type="entry name" value="FN3"/>
    <property type="match status" value="2"/>
</dbReference>
<feature type="compositionally biased region" description="Low complexity" evidence="2">
    <location>
        <begin position="303"/>
        <end position="319"/>
    </location>
</feature>
<evidence type="ECO:0000259" key="3">
    <source>
        <dbReference type="PROSITE" id="PS50853"/>
    </source>
</evidence>